<evidence type="ECO:0000256" key="1">
    <source>
        <dbReference type="ARBA" id="ARBA00022737"/>
    </source>
</evidence>
<dbReference type="InterPro" id="IPR011990">
    <property type="entry name" value="TPR-like_helical_dom_sf"/>
</dbReference>
<proteinExistence type="predicted"/>
<keyword evidence="1" id="KW-0677">Repeat</keyword>
<organism evidence="4 5">
    <name type="scientific">Clostridium liquoris</name>
    <dbReference type="NCBI Taxonomy" id="1289519"/>
    <lineage>
        <taxon>Bacteria</taxon>
        <taxon>Bacillati</taxon>
        <taxon>Bacillota</taxon>
        <taxon>Clostridia</taxon>
        <taxon>Eubacteriales</taxon>
        <taxon>Clostridiaceae</taxon>
        <taxon>Clostridium</taxon>
    </lineage>
</organism>
<accession>A0A2T0B9H1</accession>
<dbReference type="PANTHER" id="PTHR44943">
    <property type="entry name" value="CELLULOSE SYNTHASE OPERON PROTEIN C"/>
    <property type="match status" value="1"/>
</dbReference>
<gene>
    <name evidence="4" type="ORF">CLLI_01120</name>
</gene>
<protein>
    <submittedName>
        <fullName evidence="4">Lipoprotein NlpI</fullName>
    </submittedName>
</protein>
<dbReference type="AlphaFoldDB" id="A0A2T0B9H1"/>
<reference evidence="4 5" key="1">
    <citation type="submission" date="2018-03" db="EMBL/GenBank/DDBJ databases">
        <title>Genome sequence of Clostridium liquoris DSM 100320.</title>
        <authorList>
            <person name="Poehlein A."/>
            <person name="Daniel R."/>
        </authorList>
    </citation>
    <scope>NUCLEOTIDE SEQUENCE [LARGE SCALE GENOMIC DNA]</scope>
    <source>
        <strain evidence="4 5">DSM 100320</strain>
    </source>
</reference>
<dbReference type="Proteomes" id="UP000239706">
    <property type="component" value="Unassembled WGS sequence"/>
</dbReference>
<dbReference type="EMBL" id="PVXO01000005">
    <property type="protein sequence ID" value="PRR80539.1"/>
    <property type="molecule type" value="Genomic_DNA"/>
</dbReference>
<keyword evidence="4" id="KW-0449">Lipoprotein</keyword>
<name>A0A2T0B9H1_9CLOT</name>
<dbReference type="SUPFAM" id="SSF48452">
    <property type="entry name" value="TPR-like"/>
    <property type="match status" value="1"/>
</dbReference>
<dbReference type="InterPro" id="IPR019734">
    <property type="entry name" value="TPR_rpt"/>
</dbReference>
<evidence type="ECO:0000256" key="3">
    <source>
        <dbReference type="PROSITE-ProRule" id="PRU00339"/>
    </source>
</evidence>
<dbReference type="OrthoDB" id="1633926at2"/>
<dbReference type="NCBIfam" id="NF047558">
    <property type="entry name" value="TPR_END_plus"/>
    <property type="match status" value="1"/>
</dbReference>
<dbReference type="SMART" id="SM00028">
    <property type="entry name" value="TPR"/>
    <property type="match status" value="4"/>
</dbReference>
<evidence type="ECO:0000313" key="5">
    <source>
        <dbReference type="Proteomes" id="UP000239706"/>
    </source>
</evidence>
<dbReference type="RefSeq" id="WP_106062341.1">
    <property type="nucleotide sequence ID" value="NZ_PVXO01000005.1"/>
</dbReference>
<feature type="repeat" description="TPR" evidence="3">
    <location>
        <begin position="107"/>
        <end position="140"/>
    </location>
</feature>
<evidence type="ECO:0000313" key="4">
    <source>
        <dbReference type="EMBL" id="PRR80539.1"/>
    </source>
</evidence>
<dbReference type="PANTHER" id="PTHR44943:SF8">
    <property type="entry name" value="TPR REPEAT-CONTAINING PROTEIN MJ0263"/>
    <property type="match status" value="1"/>
</dbReference>
<keyword evidence="5" id="KW-1185">Reference proteome</keyword>
<dbReference type="PROSITE" id="PS50005">
    <property type="entry name" value="TPR"/>
    <property type="match status" value="1"/>
</dbReference>
<dbReference type="Pfam" id="PF13431">
    <property type="entry name" value="TPR_17"/>
    <property type="match status" value="1"/>
</dbReference>
<evidence type="ECO:0000256" key="2">
    <source>
        <dbReference type="ARBA" id="ARBA00022803"/>
    </source>
</evidence>
<dbReference type="Pfam" id="PF13181">
    <property type="entry name" value="TPR_8"/>
    <property type="match status" value="1"/>
</dbReference>
<comment type="caution">
    <text evidence="4">The sequence shown here is derived from an EMBL/GenBank/DDBJ whole genome shotgun (WGS) entry which is preliminary data.</text>
</comment>
<dbReference type="InterPro" id="IPR051685">
    <property type="entry name" value="Ycf3/AcsC/BcsC/TPR_MFPF"/>
</dbReference>
<dbReference type="Gene3D" id="1.25.40.10">
    <property type="entry name" value="Tetratricopeptide repeat domain"/>
    <property type="match status" value="1"/>
</dbReference>
<keyword evidence="2 3" id="KW-0802">TPR repeat</keyword>
<sequence length="231" mass="26866">MSNNLSLKRKLIIFSILSIVSIYFIYNGEVKNKGIAEVPKETKKINTESKQHGSIKNVEDKKITDEEKKNKKLEEKYNAGYKAFFDKKYEEAIKIEDEVINEDNKFYKAYNVKGIALCFNGDFNEGMKNIDKALEIKPDYGYGRFNKALAYELNGKYEEALQWYDKDLQVENYIWSYYGKASIYGRRGDVENAVKNLKIAISMDKSIKEEAKAESDFDPIRKSKEFIDLVE</sequence>